<evidence type="ECO:0000256" key="2">
    <source>
        <dbReference type="ARBA" id="ARBA00009797"/>
    </source>
</evidence>
<keyword evidence="6" id="KW-0269">Exonuclease</keyword>
<keyword evidence="4" id="KW-0411">Iron-sulfur</keyword>
<feature type="region of interest" description="Disordered" evidence="7">
    <location>
        <begin position="148"/>
        <end position="201"/>
    </location>
</feature>
<evidence type="ECO:0000256" key="1">
    <source>
        <dbReference type="ARBA" id="ARBA00001966"/>
    </source>
</evidence>
<evidence type="ECO:0000256" key="6">
    <source>
        <dbReference type="ARBA" id="ARBA00022839"/>
    </source>
</evidence>
<feature type="region of interest" description="Disordered" evidence="7">
    <location>
        <begin position="1"/>
        <end position="57"/>
    </location>
</feature>
<keyword evidence="4" id="KW-0479">Metal-binding</keyword>
<evidence type="ECO:0000256" key="3">
    <source>
        <dbReference type="ARBA" id="ARBA00011245"/>
    </source>
</evidence>
<dbReference type="GO" id="GO:0051539">
    <property type="term" value="F:4 iron, 4 sulfur cluster binding"/>
    <property type="evidence" value="ECO:0007669"/>
    <property type="project" value="UniProtKB-KW"/>
</dbReference>
<dbReference type="AlphaFoldDB" id="A0A9W9CQN8"/>
<sequence length="568" mass="64267">MAEARLVATTTTPRPEDGVMATRPVQLTIPASEYGSSLDIPPVASPSDYGSDFSFEDLDEGRIPSEVLNKSNEQATVERRELLPSIEFEEGETEDNEHDVDNYVQTHQPAVLRMAKGNREGFGAQRLFESSPLREREAMEVEYDEKSRRAWSVPHGNPQYASRPVASKPSRLSPSPTDSQVKRFSPSTQTVNFANNDGSSPIERFRTKPKKPLSVTDLVSPAWCELQYLYTLSRFGRKPRTQAMRTGTKIHSNLQDEVHTTVPIQVHSKEDRFGLRIWNAISGLRCLRETGLTRELEVWGVIDGQVVNGVIDELSYQCPDTAFEEQIQRGRADKSESIAPLPPGQISISEAFARTTEADPDPSLRRNSLRVDRLVYLADVKTRSLRSVPTGASLRPTWMQLMLYRKLLETLSSNTVDAEAIFMRYDLGPLERFTDVFMQEIDRIGSDNDAAHYSNLLSLWSLLVTELQNTICSTNLSPILRAEFRFAKTGDVIGSELTVYEPDIIDKYIADEMAWWKGDREAKGVEIEEAFKCRICDFAEGCEWRRSKVEEATEKSRLRRQAREKSTV</sequence>
<reference evidence="8" key="1">
    <citation type="submission" date="2022-10" db="EMBL/GenBank/DDBJ databases">
        <title>Tapping the CABI collections for fungal endophytes: first genome assemblies for Collariella, Neodidymelliopsis, Ascochyta clinopodiicola, Didymella pomorum, Didymosphaeria variabile, Neocosmospora piperis and Neocucurbitaria cava.</title>
        <authorList>
            <person name="Hill R."/>
        </authorList>
    </citation>
    <scope>NUCLEOTIDE SEQUENCE</scope>
    <source>
        <strain evidence="8">IMI 356814</strain>
    </source>
</reference>
<dbReference type="GO" id="GO:0036297">
    <property type="term" value="P:interstrand cross-link repair"/>
    <property type="evidence" value="ECO:0007669"/>
    <property type="project" value="TreeGrafter"/>
</dbReference>
<feature type="compositionally biased region" description="Polar residues" evidence="7">
    <location>
        <begin position="170"/>
        <end position="179"/>
    </location>
</feature>
<dbReference type="Proteomes" id="UP001140560">
    <property type="component" value="Unassembled WGS sequence"/>
</dbReference>
<dbReference type="InterPro" id="IPR019190">
    <property type="entry name" value="EXOV"/>
</dbReference>
<dbReference type="PANTHER" id="PTHR14464">
    <property type="entry name" value="EXONUCLEASE V"/>
    <property type="match status" value="1"/>
</dbReference>
<proteinExistence type="inferred from homology"/>
<evidence type="ECO:0000313" key="9">
    <source>
        <dbReference type="Proteomes" id="UP001140560"/>
    </source>
</evidence>
<evidence type="ECO:0008006" key="10">
    <source>
        <dbReference type="Google" id="ProtNLM"/>
    </source>
</evidence>
<keyword evidence="9" id="KW-1185">Reference proteome</keyword>
<evidence type="ECO:0000313" key="8">
    <source>
        <dbReference type="EMBL" id="KAJ4375218.1"/>
    </source>
</evidence>
<evidence type="ECO:0000256" key="5">
    <source>
        <dbReference type="ARBA" id="ARBA00022722"/>
    </source>
</evidence>
<comment type="cofactor">
    <cofactor evidence="1">
        <name>[4Fe-4S] cluster</name>
        <dbReference type="ChEBI" id="CHEBI:49883"/>
    </cofactor>
</comment>
<comment type="subunit">
    <text evidence="3">Monomer.</text>
</comment>
<comment type="similarity">
    <text evidence="2">Belongs to the EXO5 family.</text>
</comment>
<dbReference type="OrthoDB" id="354769at2759"/>
<feature type="compositionally biased region" description="Polar residues" evidence="7">
    <location>
        <begin position="185"/>
        <end position="199"/>
    </location>
</feature>
<dbReference type="GO" id="GO:0005634">
    <property type="term" value="C:nucleus"/>
    <property type="evidence" value="ECO:0007669"/>
    <property type="project" value="TreeGrafter"/>
</dbReference>
<protein>
    <recommendedName>
        <fullName evidence="10">Exonuclease V</fullName>
    </recommendedName>
</protein>
<keyword evidence="4" id="KW-0004">4Fe-4S</keyword>
<evidence type="ECO:0000256" key="4">
    <source>
        <dbReference type="ARBA" id="ARBA00022485"/>
    </source>
</evidence>
<comment type="caution">
    <text evidence="8">The sequence shown here is derived from an EMBL/GenBank/DDBJ whole genome shotgun (WGS) entry which is preliminary data.</text>
</comment>
<keyword evidence="5" id="KW-0540">Nuclease</keyword>
<dbReference type="PANTHER" id="PTHR14464:SF4">
    <property type="entry name" value="EXONUCLEASE V"/>
    <property type="match status" value="1"/>
</dbReference>
<keyword evidence="4" id="KW-0408">Iron</keyword>
<evidence type="ECO:0000256" key="7">
    <source>
        <dbReference type="SAM" id="MobiDB-lite"/>
    </source>
</evidence>
<dbReference type="Pfam" id="PF09810">
    <property type="entry name" value="Exo5"/>
    <property type="match status" value="1"/>
</dbReference>
<keyword evidence="6" id="KW-0378">Hydrolase</keyword>
<gene>
    <name evidence="8" type="ORF">N0V83_002304</name>
</gene>
<accession>A0A9W9CQN8</accession>
<name>A0A9W9CQN8_9PLEO</name>
<dbReference type="GO" id="GO:0005739">
    <property type="term" value="C:mitochondrion"/>
    <property type="evidence" value="ECO:0007669"/>
    <property type="project" value="TreeGrafter"/>
</dbReference>
<organism evidence="8 9">
    <name type="scientific">Neocucurbitaria cava</name>
    <dbReference type="NCBI Taxonomy" id="798079"/>
    <lineage>
        <taxon>Eukaryota</taxon>
        <taxon>Fungi</taxon>
        <taxon>Dikarya</taxon>
        <taxon>Ascomycota</taxon>
        <taxon>Pezizomycotina</taxon>
        <taxon>Dothideomycetes</taxon>
        <taxon>Pleosporomycetidae</taxon>
        <taxon>Pleosporales</taxon>
        <taxon>Pleosporineae</taxon>
        <taxon>Cucurbitariaceae</taxon>
        <taxon>Neocucurbitaria</taxon>
    </lineage>
</organism>
<dbReference type="EMBL" id="JAPEUY010000003">
    <property type="protein sequence ID" value="KAJ4375218.1"/>
    <property type="molecule type" value="Genomic_DNA"/>
</dbReference>
<dbReference type="GO" id="GO:0045145">
    <property type="term" value="F:single-stranded DNA 5'-3' DNA exonuclease activity"/>
    <property type="evidence" value="ECO:0007669"/>
    <property type="project" value="InterPro"/>
</dbReference>